<proteinExistence type="predicted"/>
<gene>
    <name evidence="1" type="ORF">AWB85_25225</name>
</gene>
<dbReference type="KEGG" id="miz:BAB75_06280"/>
<reference evidence="1 2" key="1">
    <citation type="submission" date="2016-01" db="EMBL/GenBank/DDBJ databases">
        <title>Mycobacterium immunogenum strain CD11_6 genome sequencing and assembly.</title>
        <authorList>
            <person name="Kaur G."/>
            <person name="Nair G.R."/>
            <person name="Mayilraj S."/>
        </authorList>
    </citation>
    <scope>NUCLEOTIDE SEQUENCE [LARGE SCALE GENOMIC DNA]</scope>
    <source>
        <strain evidence="1 2">CD11-6</strain>
    </source>
</reference>
<dbReference type="Proteomes" id="UP000186919">
    <property type="component" value="Unassembled WGS sequence"/>
</dbReference>
<dbReference type="EMBL" id="LQYE01000019">
    <property type="protein sequence ID" value="OAT68407.1"/>
    <property type="molecule type" value="Genomic_DNA"/>
</dbReference>
<sequence length="203" mass="22107">MTAPNAIAGDTKNIVLPSPKSLRIIGGIYTVPLNTAAPDVTADFAIPATATRLGFVADDGLSETEDRPTKSIYAWGSDQVAEPQETYSISLKFKLYEFLNPDVAKVAYGSDNVAVQAATATHGRRLSIMQTSDVLDNHGWILDTFSPGGKRIQKFFPLGRIIKRAEQKWSHKDVLAHDCEVKMFPDTNGKFSYTVTDDGVLAS</sequence>
<evidence type="ECO:0000313" key="2">
    <source>
        <dbReference type="Proteomes" id="UP000186919"/>
    </source>
</evidence>
<evidence type="ECO:0008006" key="3">
    <source>
        <dbReference type="Google" id="ProtNLM"/>
    </source>
</evidence>
<organism evidence="1 2">
    <name type="scientific">Mycobacteroides immunogenum</name>
    <dbReference type="NCBI Taxonomy" id="83262"/>
    <lineage>
        <taxon>Bacteria</taxon>
        <taxon>Bacillati</taxon>
        <taxon>Actinomycetota</taxon>
        <taxon>Actinomycetes</taxon>
        <taxon>Mycobacteriales</taxon>
        <taxon>Mycobacteriaceae</taxon>
        <taxon>Mycobacteroides</taxon>
    </lineage>
</organism>
<name>A0A179V9X1_9MYCO</name>
<protein>
    <recommendedName>
        <fullName evidence="3">Phage tail protein</fullName>
    </recommendedName>
</protein>
<comment type="caution">
    <text evidence="1">The sequence shown here is derived from an EMBL/GenBank/DDBJ whole genome shotgun (WGS) entry which is preliminary data.</text>
</comment>
<accession>A0A179V9X1</accession>
<dbReference type="OrthoDB" id="2184509at2"/>
<dbReference type="GeneID" id="45763505"/>
<evidence type="ECO:0000313" key="1">
    <source>
        <dbReference type="EMBL" id="OAT68407.1"/>
    </source>
</evidence>
<dbReference type="AlphaFoldDB" id="A0A179V9X1"/>
<dbReference type="RefSeq" id="WP_052511109.1">
    <property type="nucleotide sequence ID" value="NZ_CP011530.1"/>
</dbReference>